<dbReference type="InterPro" id="IPR036875">
    <property type="entry name" value="Znf_CCHC_sf"/>
</dbReference>
<dbReference type="SUPFAM" id="SSF57756">
    <property type="entry name" value="Retrovirus zinc finger-like domains"/>
    <property type="match status" value="1"/>
</dbReference>
<dbReference type="EMBL" id="NNAY01000517">
    <property type="protein sequence ID" value="OXU27901.1"/>
    <property type="molecule type" value="Genomic_DNA"/>
</dbReference>
<dbReference type="Gene3D" id="4.10.60.10">
    <property type="entry name" value="Zinc finger, CCHC-type"/>
    <property type="match status" value="1"/>
</dbReference>
<comment type="caution">
    <text evidence="2">The sequence shown here is derived from an EMBL/GenBank/DDBJ whole genome shotgun (WGS) entry which is preliminary data.</text>
</comment>
<reference evidence="2 3" key="1">
    <citation type="journal article" date="2017" name="Curr. Biol.">
        <title>The Evolution of Venom by Co-option of Single-Copy Genes.</title>
        <authorList>
            <person name="Martinson E.O."/>
            <person name="Mrinalini"/>
            <person name="Kelkar Y.D."/>
            <person name="Chang C.H."/>
            <person name="Werren J.H."/>
        </authorList>
    </citation>
    <scope>NUCLEOTIDE SEQUENCE [LARGE SCALE GENOMIC DNA]</scope>
    <source>
        <strain evidence="2 3">Alberta</strain>
        <tissue evidence="2">Whole body</tissue>
    </source>
</reference>
<accession>A0A232FAN5</accession>
<evidence type="ECO:0000313" key="2">
    <source>
        <dbReference type="EMBL" id="OXU27901.1"/>
    </source>
</evidence>
<evidence type="ECO:0000256" key="1">
    <source>
        <dbReference type="SAM" id="MobiDB-lite"/>
    </source>
</evidence>
<dbReference type="GO" id="GO:0003676">
    <property type="term" value="F:nucleic acid binding"/>
    <property type="evidence" value="ECO:0007669"/>
    <property type="project" value="InterPro"/>
</dbReference>
<dbReference type="Proteomes" id="UP000215335">
    <property type="component" value="Unassembled WGS sequence"/>
</dbReference>
<name>A0A232FAN5_9HYME</name>
<feature type="region of interest" description="Disordered" evidence="1">
    <location>
        <begin position="107"/>
        <end position="130"/>
    </location>
</feature>
<feature type="compositionally biased region" description="Basic and acidic residues" evidence="1">
    <location>
        <begin position="241"/>
        <end position="250"/>
    </location>
</feature>
<dbReference type="STRING" id="543379.A0A232FAN5"/>
<protein>
    <recommendedName>
        <fullName evidence="4">CCHC-type domain-containing protein</fullName>
    </recommendedName>
</protein>
<keyword evidence="3" id="KW-1185">Reference proteome</keyword>
<feature type="compositionally biased region" description="Polar residues" evidence="1">
    <location>
        <begin position="119"/>
        <end position="129"/>
    </location>
</feature>
<sequence length="347" mass="38512">MISTITMDQLLSSNTKNNVELSTNTSNIKKPRVITKFTKPERKKISSKENILEQESTAATLTETSNSKKESSVYSNESIFMDPPNTLQTQKTDCLQTRLSKLESSFPAKISPLKEHNNNENSSIDNSTPAKKRLALLIKKMRETKFEPSKTSQSVQDDQQSNNGLEKENGSFVNNKASSNDFIPIVDSNSQSTPYDWSLSPQTASPQTAQSNAEPSNQFISCNQTDPTQPSPATTKTMPQSDDKENKDGKAPAQRRLTQLLQKLRNSSSVKSYLASATPPESSVSSSNTDCNNFRKKTGSCVCYNCGSPEHSFPVCPEPQRRFCHRCGFDNVTVKNCPRCQNSRRDA</sequence>
<evidence type="ECO:0000313" key="3">
    <source>
        <dbReference type="Proteomes" id="UP000215335"/>
    </source>
</evidence>
<proteinExistence type="predicted"/>
<feature type="compositionally biased region" description="Polar residues" evidence="1">
    <location>
        <begin position="171"/>
        <end position="240"/>
    </location>
</feature>
<gene>
    <name evidence="2" type="ORF">TSAR_008896</name>
</gene>
<organism evidence="2 3">
    <name type="scientific">Trichomalopsis sarcophagae</name>
    <dbReference type="NCBI Taxonomy" id="543379"/>
    <lineage>
        <taxon>Eukaryota</taxon>
        <taxon>Metazoa</taxon>
        <taxon>Ecdysozoa</taxon>
        <taxon>Arthropoda</taxon>
        <taxon>Hexapoda</taxon>
        <taxon>Insecta</taxon>
        <taxon>Pterygota</taxon>
        <taxon>Neoptera</taxon>
        <taxon>Endopterygota</taxon>
        <taxon>Hymenoptera</taxon>
        <taxon>Apocrita</taxon>
        <taxon>Proctotrupomorpha</taxon>
        <taxon>Chalcidoidea</taxon>
        <taxon>Pteromalidae</taxon>
        <taxon>Pteromalinae</taxon>
        <taxon>Trichomalopsis</taxon>
    </lineage>
</organism>
<evidence type="ECO:0008006" key="4">
    <source>
        <dbReference type="Google" id="ProtNLM"/>
    </source>
</evidence>
<dbReference type="AlphaFoldDB" id="A0A232FAN5"/>
<feature type="compositionally biased region" description="Low complexity" evidence="1">
    <location>
        <begin position="152"/>
        <end position="161"/>
    </location>
</feature>
<feature type="region of interest" description="Disordered" evidence="1">
    <location>
        <begin position="143"/>
        <end position="253"/>
    </location>
</feature>
<dbReference type="GO" id="GO:0008270">
    <property type="term" value="F:zinc ion binding"/>
    <property type="evidence" value="ECO:0007669"/>
    <property type="project" value="InterPro"/>
</dbReference>